<feature type="compositionally biased region" description="Basic and acidic residues" evidence="1">
    <location>
        <begin position="17"/>
        <end position="30"/>
    </location>
</feature>
<evidence type="ECO:0000313" key="3">
    <source>
        <dbReference type="Proteomes" id="UP000007703"/>
    </source>
</evidence>
<dbReference type="VEuPathDB" id="FungiDB:CLUG_05449"/>
<reference evidence="2 3" key="1">
    <citation type="journal article" date="2009" name="Nature">
        <title>Evolution of pathogenicity and sexual reproduction in eight Candida genomes.</title>
        <authorList>
            <person name="Butler G."/>
            <person name="Rasmussen M.D."/>
            <person name="Lin M.F."/>
            <person name="Santos M.A."/>
            <person name="Sakthikumar S."/>
            <person name="Munro C.A."/>
            <person name="Rheinbay E."/>
            <person name="Grabherr M."/>
            <person name="Forche A."/>
            <person name="Reedy J.L."/>
            <person name="Agrafioti I."/>
            <person name="Arnaud M.B."/>
            <person name="Bates S."/>
            <person name="Brown A.J."/>
            <person name="Brunke S."/>
            <person name="Costanzo M.C."/>
            <person name="Fitzpatrick D.A."/>
            <person name="de Groot P.W."/>
            <person name="Harris D."/>
            <person name="Hoyer L.L."/>
            <person name="Hube B."/>
            <person name="Klis F.M."/>
            <person name="Kodira C."/>
            <person name="Lennard N."/>
            <person name="Logue M.E."/>
            <person name="Martin R."/>
            <person name="Neiman A.M."/>
            <person name="Nikolaou E."/>
            <person name="Quail M.A."/>
            <person name="Quinn J."/>
            <person name="Santos M.C."/>
            <person name="Schmitzberger F.F."/>
            <person name="Sherlock G."/>
            <person name="Shah P."/>
            <person name="Silverstein K.A."/>
            <person name="Skrzypek M.S."/>
            <person name="Soll D."/>
            <person name="Staggs R."/>
            <person name="Stansfield I."/>
            <person name="Stumpf M.P."/>
            <person name="Sudbery P.E."/>
            <person name="Srikantha T."/>
            <person name="Zeng Q."/>
            <person name="Berman J."/>
            <person name="Berriman M."/>
            <person name="Heitman J."/>
            <person name="Gow N.A."/>
            <person name="Lorenz M.C."/>
            <person name="Birren B.W."/>
            <person name="Kellis M."/>
            <person name="Cuomo C.A."/>
        </authorList>
    </citation>
    <scope>NUCLEOTIDE SEQUENCE [LARGE SCALE GENOMIC DNA]</scope>
    <source>
        <strain evidence="2 3">ATCC 42720</strain>
    </source>
</reference>
<gene>
    <name evidence="2" type="ORF">CLUG_05449</name>
</gene>
<dbReference type="Proteomes" id="UP000007703">
    <property type="component" value="Unassembled WGS sequence"/>
</dbReference>
<dbReference type="AlphaFoldDB" id="C4YAY4"/>
<dbReference type="EMBL" id="CH408082">
    <property type="protein sequence ID" value="EEQ41321.1"/>
    <property type="molecule type" value="Genomic_DNA"/>
</dbReference>
<sequence length="231" mass="26357">MTSNSQVDTAGFITVGREQKNVTAENKEEAPVKPFDFQQSFARIVPNTNVFTVIGFGEESSEEDEKYEHSVVEEVEEDSSASGQPETESSEDDKTLEQNLDQMEREIGRDIERVTTKSSEIPVEIENWAIILLKPTYIPTTIRAPCKKPKIVRFAEVEIIEINGKEVDLNTKDPKKDNGNIDSTQIIVKSHESENRREGSCQKRMAYEAKKLELETKKMDLKKKKMDLTWI</sequence>
<name>C4YAY4_CLAL4</name>
<evidence type="ECO:0000313" key="2">
    <source>
        <dbReference type="EMBL" id="EEQ41321.1"/>
    </source>
</evidence>
<accession>C4YAY4</accession>
<dbReference type="InParanoid" id="C4YAY4"/>
<organism evidence="2 3">
    <name type="scientific">Clavispora lusitaniae (strain ATCC 42720)</name>
    <name type="common">Yeast</name>
    <name type="synonym">Candida lusitaniae</name>
    <dbReference type="NCBI Taxonomy" id="306902"/>
    <lineage>
        <taxon>Eukaryota</taxon>
        <taxon>Fungi</taxon>
        <taxon>Dikarya</taxon>
        <taxon>Ascomycota</taxon>
        <taxon>Saccharomycotina</taxon>
        <taxon>Pichiomycetes</taxon>
        <taxon>Metschnikowiaceae</taxon>
        <taxon>Clavispora</taxon>
    </lineage>
</organism>
<protein>
    <submittedName>
        <fullName evidence="2">Uncharacterized protein</fullName>
    </submittedName>
</protein>
<dbReference type="KEGG" id="clu:CLUG_05449"/>
<feature type="region of interest" description="Disordered" evidence="1">
    <location>
        <begin position="57"/>
        <end position="97"/>
    </location>
</feature>
<proteinExistence type="predicted"/>
<feature type="region of interest" description="Disordered" evidence="1">
    <location>
        <begin position="1"/>
        <end position="30"/>
    </location>
</feature>
<evidence type="ECO:0000256" key="1">
    <source>
        <dbReference type="SAM" id="MobiDB-lite"/>
    </source>
</evidence>
<dbReference type="HOGENOM" id="CLU_073358_0_0_1"/>